<evidence type="ECO:0008006" key="3">
    <source>
        <dbReference type="Google" id="ProtNLM"/>
    </source>
</evidence>
<reference evidence="2" key="1">
    <citation type="submission" date="2015-08" db="EMBL/GenBank/DDBJ databases">
        <authorList>
            <person name="Babu N.S."/>
            <person name="Beckwith C.J."/>
            <person name="Beseler K.G."/>
            <person name="Brison A."/>
            <person name="Carone J.V."/>
            <person name="Caskin T.P."/>
            <person name="Diamond M."/>
            <person name="Durham M.E."/>
            <person name="Foxe J.M."/>
            <person name="Go M."/>
            <person name="Henderson B.A."/>
            <person name="Jones I.B."/>
            <person name="McGettigan J.A."/>
            <person name="Micheletti S.J."/>
            <person name="Nasrallah M.E."/>
            <person name="Ortiz D."/>
            <person name="Piller C.R."/>
            <person name="Privatt S.R."/>
            <person name="Schneider S.L."/>
            <person name="Sharp S."/>
            <person name="Smith T.C."/>
            <person name="Stanton J.D."/>
            <person name="Ullery H.E."/>
            <person name="Wilson R.J."/>
            <person name="Serrano M.G."/>
            <person name="Buck G."/>
            <person name="Lee V."/>
            <person name="Wang Y."/>
            <person name="Carvalho R."/>
            <person name="Voegtly L."/>
            <person name="Shi R."/>
            <person name="Duckworth R."/>
            <person name="Johnson A."/>
            <person name="Loviza R."/>
            <person name="Walstead R."/>
            <person name="Shah Z."/>
            <person name="Kiflezghi M."/>
            <person name="Wade K."/>
            <person name="Ball S.L."/>
            <person name="Bradley K.W."/>
            <person name="Asai D.J."/>
            <person name="Bowman C.A."/>
            <person name="Russell D.A."/>
            <person name="Pope W.H."/>
            <person name="Jacobs-Sera D."/>
            <person name="Hendrix R.W."/>
            <person name="Hatfull G.F."/>
        </authorList>
    </citation>
    <scope>NUCLEOTIDE SEQUENCE</scope>
</reference>
<name>A0A2P2CGB2_9ZZZZ</name>
<sequence>MRNLAFVAASVLLVAGCGSSGDGDSGEDPAAAADETSAAASPSTEPSAEPAESPSVEPANGMKLDAVAFSLTVPKGWDNINEGDDKSVVLYAADLRSNGETPDMVTVRRVSGTAPSVGQAGVRGADRLKTDGATRIKVLDPVEVCGSEVAHVRAIQTTPGVHTMLNQYSVAAADDTWLITFATNQWQVEQDRSRLLDSVLATCTLAG</sequence>
<organism evidence="2">
    <name type="scientific">metagenome</name>
    <dbReference type="NCBI Taxonomy" id="256318"/>
    <lineage>
        <taxon>unclassified sequences</taxon>
        <taxon>metagenomes</taxon>
    </lineage>
</organism>
<dbReference type="Gene3D" id="3.40.1000.10">
    <property type="entry name" value="Mog1/PsbP, alpha/beta/alpha sandwich"/>
    <property type="match status" value="1"/>
</dbReference>
<dbReference type="AlphaFoldDB" id="A0A2P2CGB2"/>
<proteinExistence type="predicted"/>
<accession>A0A2P2CGB2</accession>
<evidence type="ECO:0000313" key="2">
    <source>
        <dbReference type="EMBL" id="CUR60941.1"/>
    </source>
</evidence>
<feature type="region of interest" description="Disordered" evidence="1">
    <location>
        <begin position="19"/>
        <end position="59"/>
    </location>
</feature>
<feature type="compositionally biased region" description="Low complexity" evidence="1">
    <location>
        <begin position="28"/>
        <end position="59"/>
    </location>
</feature>
<evidence type="ECO:0000256" key="1">
    <source>
        <dbReference type="SAM" id="MobiDB-lite"/>
    </source>
</evidence>
<dbReference type="EMBL" id="CZKA01000085">
    <property type="protein sequence ID" value="CUR60941.1"/>
    <property type="molecule type" value="Genomic_DNA"/>
</dbReference>
<dbReference type="PROSITE" id="PS51257">
    <property type="entry name" value="PROKAR_LIPOPROTEIN"/>
    <property type="match status" value="1"/>
</dbReference>
<protein>
    <recommendedName>
        <fullName evidence="3">Lipoprotein LpqN</fullName>
    </recommendedName>
</protein>
<gene>
    <name evidence="2" type="ORF">NOCA290065</name>
</gene>